<protein>
    <submittedName>
        <fullName evidence="3">Uncharacterized protein</fullName>
    </submittedName>
</protein>
<organism evidence="3 6">
    <name type="scientific">Plasmodium ovale curtisi</name>
    <dbReference type="NCBI Taxonomy" id="864141"/>
    <lineage>
        <taxon>Eukaryota</taxon>
        <taxon>Sar</taxon>
        <taxon>Alveolata</taxon>
        <taxon>Apicomplexa</taxon>
        <taxon>Aconoidasida</taxon>
        <taxon>Haemosporida</taxon>
        <taxon>Plasmodiidae</taxon>
        <taxon>Plasmodium</taxon>
        <taxon>Plasmodium (Plasmodium)</taxon>
    </lineage>
</organism>
<proteinExistence type="predicted"/>
<dbReference type="VEuPathDB" id="PlasmoDB:PocGH01_07038500"/>
<evidence type="ECO:0000313" key="4">
    <source>
        <dbReference type="EMBL" id="SBS86698.1"/>
    </source>
</evidence>
<name>A0A1A8VSN3_PLAOA</name>
<dbReference type="EMBL" id="FLQV01000255">
    <property type="protein sequence ID" value="SBS86698.1"/>
    <property type="molecule type" value="Genomic_DNA"/>
</dbReference>
<dbReference type="Proteomes" id="UP000078546">
    <property type="component" value="Unassembled WGS sequence"/>
</dbReference>
<reference evidence="5 6" key="2">
    <citation type="submission" date="2016-05" db="EMBL/GenBank/DDBJ databases">
        <authorList>
            <person name="Naeem Raeece"/>
        </authorList>
    </citation>
    <scope>NUCLEOTIDE SEQUENCE [LARGE SCALE GENOMIC DNA]</scope>
</reference>
<reference evidence="3" key="1">
    <citation type="submission" date="2016-05" db="EMBL/GenBank/DDBJ databases">
        <authorList>
            <person name="Lavstsen T."/>
            <person name="Jespersen J.S."/>
        </authorList>
    </citation>
    <scope>NUCLEOTIDE SEQUENCE [LARGE SCALE GENOMIC DNA]</scope>
</reference>
<feature type="region of interest" description="Disordered" evidence="2">
    <location>
        <begin position="1"/>
        <end position="40"/>
    </location>
</feature>
<sequence length="449" mass="53430">MQINSATTTNGDSSNEKKYIGSTKGSKELHNLSNESDDSSELEFNFKKHITDNFEKENKGLFKLSFSKKLNSRSNSINHNEDNESSVDNAHKKNLKFHYANNKNVESETLEQDETKSHSEDKDEIITKLKRDIVLLTKKYEEKLNNIENVEKSNFQLEQIYKNKYYIDIKKEKKKMTEIRSEKDVLLKKLYYYNEFFQKLKEKIRYLLRNTRTVVELFGSTENIHFLFKNVKDISLFMESMEYGILQKNEYRSKEKSTKLMVHNSENVKNENKKKENINPIKQLRRLINPSSKKINCPSNYTIRKKEKIQNICSTNKGIYLRNDSFLKYYERRHSQNKDRYNLGGKKKNVLEHQCKIKKSNYEKFKNTQIKNAVSSKKKNKITNFTIRLKNISPQNSDNILNLLRKTRKINYLLKHSMNVEYDKWTNYLKGNIKNVNYRSKNDMPSKTR</sequence>
<feature type="compositionally biased region" description="Polar residues" evidence="2">
    <location>
        <begin position="1"/>
        <end position="13"/>
    </location>
</feature>
<evidence type="ECO:0000256" key="2">
    <source>
        <dbReference type="SAM" id="MobiDB-lite"/>
    </source>
</evidence>
<dbReference type="EMBL" id="FLQU01000204">
    <property type="protein sequence ID" value="SBS82341.1"/>
    <property type="molecule type" value="Genomic_DNA"/>
</dbReference>
<feature type="coiled-coil region" evidence="1">
    <location>
        <begin position="126"/>
        <end position="189"/>
    </location>
</feature>
<evidence type="ECO:0000313" key="3">
    <source>
        <dbReference type="EMBL" id="SBS82341.1"/>
    </source>
</evidence>
<accession>A0A1A8VSN3</accession>
<feature type="region of interest" description="Disordered" evidence="2">
    <location>
        <begin position="102"/>
        <end position="121"/>
    </location>
</feature>
<keyword evidence="1" id="KW-0175">Coiled coil</keyword>
<gene>
    <name evidence="4" type="ORF">POVCU1_013660</name>
    <name evidence="3" type="ORF">POVCU2_0014970</name>
</gene>
<evidence type="ECO:0000313" key="5">
    <source>
        <dbReference type="Proteomes" id="UP000078546"/>
    </source>
</evidence>
<dbReference type="AlphaFoldDB" id="A0A1A8VSN3"/>
<dbReference type="Proteomes" id="UP000078560">
    <property type="component" value="Unassembled WGS sequence"/>
</dbReference>
<evidence type="ECO:0000313" key="6">
    <source>
        <dbReference type="Proteomes" id="UP000078560"/>
    </source>
</evidence>
<feature type="compositionally biased region" description="Basic and acidic residues" evidence="2">
    <location>
        <begin position="14"/>
        <end position="30"/>
    </location>
</feature>
<evidence type="ECO:0000256" key="1">
    <source>
        <dbReference type="SAM" id="Coils"/>
    </source>
</evidence>